<reference evidence="1 2" key="1">
    <citation type="submission" date="2018-08" db="EMBL/GenBank/DDBJ databases">
        <title>Recombination of ecologically and evolutionarily significant loci maintains genetic cohesion in the Pseudomonas syringae species complex.</title>
        <authorList>
            <person name="Dillon M."/>
            <person name="Thakur S."/>
            <person name="Almeida R.N.D."/>
            <person name="Weir B.S."/>
            <person name="Guttman D.S."/>
        </authorList>
    </citation>
    <scope>NUCLEOTIDE SEQUENCE [LARGE SCALE GENOMIC DNA]</scope>
    <source>
        <strain evidence="1 2">ICMP 2788</strain>
    </source>
</reference>
<dbReference type="EMBL" id="RBPQ01000083">
    <property type="protein sequence ID" value="RMO29995.1"/>
    <property type="molecule type" value="Genomic_DNA"/>
</dbReference>
<dbReference type="AlphaFoldDB" id="A0A3M3UA32"/>
<dbReference type="Proteomes" id="UP000276886">
    <property type="component" value="Unassembled WGS sequence"/>
</dbReference>
<sequence length="442" mass="50429">MAEPTVPYPLFPPLGLLNDHAHVEQPINLEVRRRLELVPEHLNALKAWQTGMGFLMKQSRRSGFQDRHYKMLCPIIESMMHWSWSIRGIALADWDSADARAFIEFIMRPPIAWVTTPGCSRYSKKTRGNFANKPLDPLWRPIIRQTLSGDDPGLSSKHHRNWFLTHGREYFAFTDSLLTDAGIGTGNPFRDLSPKDFEARTENRRTILTSEQLSDLMEITESLANYSEKLEPFLFIVAAAVHSDIPMRALTATQTIKPTFSYFKPRDFQVSDPVQSQPKTEFASSYLASRLAFAKGPGFFESPLYLGRRFHLSAPFQPYFQRYAQFRHQHDPLLSAHSYLLPLMHGIDAYGYGSLIEKFSEFTASILQDLRARPASARMHWKGSDKLDPSASLTFAELRESAKRAGLIPKGFVSQDVGANDNVWPDIGIRQDISKSHWFQTH</sequence>
<accession>A0A3M3UA32</accession>
<organism evidence="1 2">
    <name type="scientific">Pseudomonas syringae pv. pisi</name>
    <dbReference type="NCBI Taxonomy" id="59510"/>
    <lineage>
        <taxon>Bacteria</taxon>
        <taxon>Pseudomonadati</taxon>
        <taxon>Pseudomonadota</taxon>
        <taxon>Gammaproteobacteria</taxon>
        <taxon>Pseudomonadales</taxon>
        <taxon>Pseudomonadaceae</taxon>
        <taxon>Pseudomonas</taxon>
        <taxon>Pseudomonas syringae</taxon>
    </lineage>
</organism>
<protein>
    <submittedName>
        <fullName evidence="1">Uncharacterized protein</fullName>
    </submittedName>
</protein>
<name>A0A3M3UA32_PSESJ</name>
<comment type="caution">
    <text evidence="1">The sequence shown here is derived from an EMBL/GenBank/DDBJ whole genome shotgun (WGS) entry which is preliminary data.</text>
</comment>
<evidence type="ECO:0000313" key="1">
    <source>
        <dbReference type="EMBL" id="RMO29995.1"/>
    </source>
</evidence>
<gene>
    <name evidence="1" type="ORF">ALQ44_02937</name>
</gene>
<dbReference type="RefSeq" id="WP_162885405.1">
    <property type="nucleotide sequence ID" value="NZ_QJTX01000004.1"/>
</dbReference>
<proteinExistence type="predicted"/>
<evidence type="ECO:0000313" key="2">
    <source>
        <dbReference type="Proteomes" id="UP000276886"/>
    </source>
</evidence>